<keyword evidence="5" id="KW-1185">Reference proteome</keyword>
<reference evidence="4" key="1">
    <citation type="submission" date="2021-04" db="EMBL/GenBank/DDBJ databases">
        <title>Pseudonocardia sp. nov., isolated from sandy soil of mangrove forest.</title>
        <authorList>
            <person name="Zan Z."/>
            <person name="Huang R."/>
            <person name="Liu W."/>
        </authorList>
    </citation>
    <scope>NUCLEOTIDE SEQUENCE</scope>
    <source>
        <strain evidence="4">S2-4</strain>
    </source>
</reference>
<dbReference type="EMBL" id="JAGSOV010000057">
    <property type="protein sequence ID" value="MCO1658641.1"/>
    <property type="molecule type" value="Genomic_DNA"/>
</dbReference>
<dbReference type="Gene3D" id="3.40.50.720">
    <property type="entry name" value="NAD(P)-binding Rossmann-like Domain"/>
    <property type="match status" value="2"/>
</dbReference>
<proteinExistence type="predicted"/>
<name>A0ABT1A6S9_9PSEU</name>
<gene>
    <name evidence="4" type="ORF">KDL28_26600</name>
</gene>
<evidence type="ECO:0000313" key="4">
    <source>
        <dbReference type="EMBL" id="MCO1658641.1"/>
    </source>
</evidence>
<dbReference type="RefSeq" id="WP_252442832.1">
    <property type="nucleotide sequence ID" value="NZ_JAGSOV010000057.1"/>
</dbReference>
<keyword evidence="2" id="KW-0520">NAD</keyword>
<dbReference type="InterPro" id="IPR006140">
    <property type="entry name" value="D-isomer_DH_NAD-bd"/>
</dbReference>
<dbReference type="PANTHER" id="PTHR43333">
    <property type="entry name" value="2-HACID_DH_C DOMAIN-CONTAINING PROTEIN"/>
    <property type="match status" value="1"/>
</dbReference>
<dbReference type="SUPFAM" id="SSF51735">
    <property type="entry name" value="NAD(P)-binding Rossmann-fold domains"/>
    <property type="match status" value="1"/>
</dbReference>
<keyword evidence="1" id="KW-0560">Oxidoreductase</keyword>
<protein>
    <submittedName>
        <fullName evidence="4">Dihydrofolate reductase</fullName>
    </submittedName>
</protein>
<sequence length="311" mass="32323">MKILVPDTVPLDDAAISGATVVVYSATEPVPEEHTDAEALVAWGNSADQLRDAAGRLTGLRWVQDLAAGPGATLSAGFAADVPITSGRSLHDATVAEHTLALALAAARHLHLAVRAQIGHRWAREIGGLQPLDNSRGLTTLRDARVVVWGFGSIGKTVAPLLRALGAEVVGVARSARTVDGYQVVDDVDAVLPTADILIMILPTAPSTDKALDARRLALLPPAAWVVNVGRGSTVDEQALLEALRGGRLAGAALDVTATEPLPADSPLWDEPRIIITPHAAGGRPLGAAALIQQNLDALQAGEPLTNLVER</sequence>
<evidence type="ECO:0000256" key="1">
    <source>
        <dbReference type="ARBA" id="ARBA00023002"/>
    </source>
</evidence>
<dbReference type="InterPro" id="IPR036291">
    <property type="entry name" value="NAD(P)-bd_dom_sf"/>
</dbReference>
<dbReference type="Pfam" id="PF02826">
    <property type="entry name" value="2-Hacid_dh_C"/>
    <property type="match status" value="1"/>
</dbReference>
<comment type="caution">
    <text evidence="4">The sequence shown here is derived from an EMBL/GenBank/DDBJ whole genome shotgun (WGS) entry which is preliminary data.</text>
</comment>
<feature type="domain" description="D-isomer specific 2-hydroxyacid dehydrogenase NAD-binding" evidence="3">
    <location>
        <begin position="100"/>
        <end position="281"/>
    </location>
</feature>
<evidence type="ECO:0000259" key="3">
    <source>
        <dbReference type="Pfam" id="PF02826"/>
    </source>
</evidence>
<dbReference type="PANTHER" id="PTHR43333:SF1">
    <property type="entry name" value="D-ISOMER SPECIFIC 2-HYDROXYACID DEHYDROGENASE NAD-BINDING DOMAIN-CONTAINING PROTEIN"/>
    <property type="match status" value="1"/>
</dbReference>
<organism evidence="4 5">
    <name type="scientific">Pseudonocardia humida</name>
    <dbReference type="NCBI Taxonomy" id="2800819"/>
    <lineage>
        <taxon>Bacteria</taxon>
        <taxon>Bacillati</taxon>
        <taxon>Actinomycetota</taxon>
        <taxon>Actinomycetes</taxon>
        <taxon>Pseudonocardiales</taxon>
        <taxon>Pseudonocardiaceae</taxon>
        <taxon>Pseudonocardia</taxon>
    </lineage>
</organism>
<evidence type="ECO:0000256" key="2">
    <source>
        <dbReference type="ARBA" id="ARBA00023027"/>
    </source>
</evidence>
<dbReference type="Proteomes" id="UP001165283">
    <property type="component" value="Unassembled WGS sequence"/>
</dbReference>
<accession>A0ABT1A6S9</accession>
<evidence type="ECO:0000313" key="5">
    <source>
        <dbReference type="Proteomes" id="UP001165283"/>
    </source>
</evidence>